<accession>A0A829Y5I7</accession>
<feature type="transmembrane region" description="Helical" evidence="5">
    <location>
        <begin position="56"/>
        <end position="89"/>
    </location>
</feature>
<reference evidence="7" key="1">
    <citation type="submission" date="2020-01" db="EMBL/GenBank/DDBJ databases">
        <title>'Steroidobacter agaridevorans' sp. nov., agar-degrading bacteria isolated from rhizosphere soils.</title>
        <authorList>
            <person name="Ikenaga M."/>
            <person name="Kataoka M."/>
            <person name="Murouchi A."/>
            <person name="Katsuragi S."/>
            <person name="Sakai M."/>
        </authorList>
    </citation>
    <scope>NUCLEOTIDE SEQUENCE [LARGE SCALE GENOMIC DNA]</scope>
    <source>
        <strain evidence="7">YU21-B</strain>
    </source>
</reference>
<evidence type="ECO:0000256" key="1">
    <source>
        <dbReference type="ARBA" id="ARBA00004141"/>
    </source>
</evidence>
<comment type="subcellular location">
    <subcellularLocation>
        <location evidence="1">Membrane</location>
        <topology evidence="1">Multi-pass membrane protein</topology>
    </subcellularLocation>
</comment>
<organism evidence="6 7">
    <name type="scientific">Steroidobacter agaridevorans</name>
    <dbReference type="NCBI Taxonomy" id="2695856"/>
    <lineage>
        <taxon>Bacteria</taxon>
        <taxon>Pseudomonadati</taxon>
        <taxon>Pseudomonadota</taxon>
        <taxon>Gammaproteobacteria</taxon>
        <taxon>Steroidobacterales</taxon>
        <taxon>Steroidobacteraceae</taxon>
        <taxon>Steroidobacter</taxon>
    </lineage>
</organism>
<evidence type="ECO:0000256" key="2">
    <source>
        <dbReference type="ARBA" id="ARBA00022692"/>
    </source>
</evidence>
<dbReference type="InterPro" id="IPR001129">
    <property type="entry name" value="Membr-assoc_MAPEG"/>
</dbReference>
<sequence length="132" mass="14560">MPFVAIVTVVALLQFFWLALQVGFARTRYGVAAPATSGNEIFERHFRVHMNTQEQLVMFLPTLWIFAAYVSPLWAAALGVVFILGRAIYAISYVREPKSRSLGFGLSIFPVLIMLIGIGVWAIRAILMGAAG</sequence>
<evidence type="ECO:0000313" key="6">
    <source>
        <dbReference type="EMBL" id="GFE78353.1"/>
    </source>
</evidence>
<dbReference type="GO" id="GO:0004602">
    <property type="term" value="F:glutathione peroxidase activity"/>
    <property type="evidence" value="ECO:0007669"/>
    <property type="project" value="TreeGrafter"/>
</dbReference>
<gene>
    <name evidence="6" type="ORF">GCM10011487_03530</name>
</gene>
<dbReference type="Proteomes" id="UP000445000">
    <property type="component" value="Unassembled WGS sequence"/>
</dbReference>
<dbReference type="AlphaFoldDB" id="A0A829Y5I7"/>
<keyword evidence="4 5" id="KW-0472">Membrane</keyword>
<dbReference type="GO" id="GO:0004364">
    <property type="term" value="F:glutathione transferase activity"/>
    <property type="evidence" value="ECO:0007669"/>
    <property type="project" value="TreeGrafter"/>
</dbReference>
<dbReference type="InterPro" id="IPR023352">
    <property type="entry name" value="MAPEG-like_dom_sf"/>
</dbReference>
<keyword evidence="7" id="KW-1185">Reference proteome</keyword>
<dbReference type="Gene3D" id="1.20.120.550">
    <property type="entry name" value="Membrane associated eicosanoid/glutathione metabolism-like domain"/>
    <property type="match status" value="1"/>
</dbReference>
<keyword evidence="2 5" id="KW-0812">Transmembrane</keyword>
<keyword evidence="6" id="KW-0808">Transferase</keyword>
<dbReference type="GO" id="GO:0006691">
    <property type="term" value="P:leukotriene metabolic process"/>
    <property type="evidence" value="ECO:0007669"/>
    <property type="project" value="UniProtKB-ARBA"/>
</dbReference>
<dbReference type="EMBL" id="BLJN01000001">
    <property type="protein sequence ID" value="GFE78353.1"/>
    <property type="molecule type" value="Genomic_DNA"/>
</dbReference>
<dbReference type="InterPro" id="IPR050997">
    <property type="entry name" value="MAPEG"/>
</dbReference>
<evidence type="ECO:0000256" key="4">
    <source>
        <dbReference type="ARBA" id="ARBA00023136"/>
    </source>
</evidence>
<dbReference type="PANTHER" id="PTHR10250">
    <property type="entry name" value="MICROSOMAL GLUTATHIONE S-TRANSFERASE"/>
    <property type="match status" value="1"/>
</dbReference>
<dbReference type="PANTHER" id="PTHR10250:SF15">
    <property type="entry name" value="MICROSOMAL GLUTATHIONE S-TRANSFERASE-RELATED"/>
    <property type="match status" value="1"/>
</dbReference>
<feature type="transmembrane region" description="Helical" evidence="5">
    <location>
        <begin position="101"/>
        <end position="123"/>
    </location>
</feature>
<dbReference type="RefSeq" id="WP_161810270.1">
    <property type="nucleotide sequence ID" value="NZ_BLJN01000001.1"/>
</dbReference>
<evidence type="ECO:0000256" key="3">
    <source>
        <dbReference type="ARBA" id="ARBA00022989"/>
    </source>
</evidence>
<evidence type="ECO:0000313" key="7">
    <source>
        <dbReference type="Proteomes" id="UP000445000"/>
    </source>
</evidence>
<comment type="caution">
    <text evidence="6">The sequence shown here is derived from an EMBL/GenBank/DDBJ whole genome shotgun (WGS) entry which is preliminary data.</text>
</comment>
<keyword evidence="3 5" id="KW-1133">Transmembrane helix</keyword>
<name>A0A829Y5I7_9GAMM</name>
<protein>
    <submittedName>
        <fullName evidence="6">Glutathione S-transferase</fullName>
    </submittedName>
</protein>
<dbReference type="Pfam" id="PF01124">
    <property type="entry name" value="MAPEG"/>
    <property type="match status" value="1"/>
</dbReference>
<dbReference type="SUPFAM" id="SSF161084">
    <property type="entry name" value="MAPEG domain-like"/>
    <property type="match status" value="1"/>
</dbReference>
<evidence type="ECO:0000256" key="5">
    <source>
        <dbReference type="SAM" id="Phobius"/>
    </source>
</evidence>
<proteinExistence type="predicted"/>
<dbReference type="GO" id="GO:0016020">
    <property type="term" value="C:membrane"/>
    <property type="evidence" value="ECO:0007669"/>
    <property type="project" value="UniProtKB-SubCell"/>
</dbReference>